<dbReference type="Proteomes" id="UP000234525">
    <property type="component" value="Unassembled WGS sequence"/>
</dbReference>
<dbReference type="EMBL" id="CP017150">
    <property type="protein sequence ID" value="AOP51952.1"/>
    <property type="molecule type" value="Genomic_DNA"/>
</dbReference>
<evidence type="ECO:0000313" key="7">
    <source>
        <dbReference type="Proteomes" id="UP000217881"/>
    </source>
</evidence>
<evidence type="ECO:0000313" key="6">
    <source>
        <dbReference type="Proteomes" id="UP000094793"/>
    </source>
</evidence>
<keyword evidence="8" id="KW-1185">Reference proteome</keyword>
<evidence type="ECO:0000256" key="1">
    <source>
        <dbReference type="SAM" id="MobiDB-lite"/>
    </source>
</evidence>
<organism evidence="2 6">
    <name type="scientific">Brevibacterium aurantiacum</name>
    <dbReference type="NCBI Taxonomy" id="273384"/>
    <lineage>
        <taxon>Bacteria</taxon>
        <taxon>Bacillati</taxon>
        <taxon>Actinomycetota</taxon>
        <taxon>Actinomycetes</taxon>
        <taxon>Micrococcales</taxon>
        <taxon>Brevibacteriaceae</taxon>
        <taxon>Brevibacterium</taxon>
    </lineage>
</organism>
<feature type="compositionally biased region" description="Polar residues" evidence="1">
    <location>
        <begin position="167"/>
        <end position="181"/>
    </location>
</feature>
<reference evidence="2" key="1">
    <citation type="submission" date="2016-09" db="EMBL/GenBank/DDBJ databases">
        <title>Complete Genome Sequence of Brevibacterium aurantiacum SMQ-1335.</title>
        <authorList>
            <person name="de Melo A.G."/>
            <person name="Labrie S.J."/>
            <person name="Dumaresq J."/>
            <person name="Roberts R.J."/>
            <person name="Tremblay D.M."/>
            <person name="Moineau S."/>
        </authorList>
    </citation>
    <scope>NUCLEOTIDE SEQUENCE</scope>
    <source>
        <strain evidence="2">SMQ-1335</strain>
    </source>
</reference>
<evidence type="ECO:0000313" key="5">
    <source>
        <dbReference type="EMBL" id="SMX90386.1"/>
    </source>
</evidence>
<accession>A0A1D7VZ11</accession>
<reference evidence="3 9" key="7">
    <citation type="submission" date="2019-01" db="EMBL/GenBank/DDBJ databases">
        <title>Comparative genomic analysis of Brevibacterium aurantiacum sheds light on its evolution and its adaptation to smear-ripened cheeses.</title>
        <authorList>
            <person name="Moineau S."/>
        </authorList>
    </citation>
    <scope>NUCLEOTIDE SEQUENCE [LARGE SCALE GENOMIC DNA]</scope>
    <source>
        <strain evidence="3 9">SMQ-1420</strain>
    </source>
</reference>
<accession>A0A2H1JSB3</accession>
<dbReference type="Proteomes" id="UP000217881">
    <property type="component" value="Unassembled WGS sequence"/>
</dbReference>
<dbReference type="OrthoDB" id="4929908at2"/>
<dbReference type="Proteomes" id="UP000094793">
    <property type="component" value="Chromosome"/>
</dbReference>
<evidence type="ECO:0000313" key="3">
    <source>
        <dbReference type="EMBL" id="AZT95766.1"/>
    </source>
</evidence>
<gene>
    <name evidence="5" type="ORF">BAUR9175_02741</name>
    <name evidence="2" type="ORF">BLSMQ_0230</name>
    <name evidence="4" type="ORF">CIK59_03150</name>
    <name evidence="3" type="ORF">CXR27_01175</name>
</gene>
<dbReference type="AlphaFoldDB" id="A0A1D7VZ11"/>
<dbReference type="eggNOG" id="ENOG502ZBQ1">
    <property type="taxonomic scope" value="Bacteria"/>
</dbReference>
<evidence type="ECO:0000313" key="2">
    <source>
        <dbReference type="EMBL" id="AOP51952.1"/>
    </source>
</evidence>
<dbReference type="EMBL" id="FXZB01000019">
    <property type="protein sequence ID" value="SMX90386.1"/>
    <property type="molecule type" value="Genomic_DNA"/>
</dbReference>
<reference evidence="5" key="5">
    <citation type="submission" date="2017-03" db="EMBL/GenBank/DDBJ databases">
        <authorList>
            <person name="Afonso C.L."/>
            <person name="Miller P.J."/>
            <person name="Scott M.A."/>
            <person name="Spackman E."/>
            <person name="Goraichik I."/>
            <person name="Dimitrov K.M."/>
            <person name="Suarez D.L."/>
            <person name="Swayne D.E."/>
        </authorList>
    </citation>
    <scope>NUCLEOTIDE SEQUENCE [LARGE SCALE GENOMIC DNA]</scope>
    <source>
        <strain evidence="5">ATCC 9175</strain>
    </source>
</reference>
<dbReference type="PATRIC" id="fig|1703.10.peg.238"/>
<evidence type="ECO:0000313" key="9">
    <source>
        <dbReference type="Proteomes" id="UP000282731"/>
    </source>
</evidence>
<proteinExistence type="predicted"/>
<name>A0A1D7VZ11_BREAU</name>
<reference evidence="4 7" key="3">
    <citation type="journal article" date="2017" name="Elife">
        <title>Extensive horizontal gene transfer in cheese-associated bacteria.</title>
        <authorList>
            <person name="Bonham K.S."/>
            <person name="Wolfe B.E."/>
            <person name="Dutton R.J."/>
        </authorList>
    </citation>
    <scope>NUCLEOTIDE SEQUENCE [LARGE SCALE GENOMIC DNA]</scope>
    <source>
        <strain evidence="4 7">738_8</strain>
    </source>
</reference>
<reference evidence="8" key="4">
    <citation type="submission" date="2017-03" db="EMBL/GenBank/DDBJ databases">
        <authorList>
            <person name="Monnet C."/>
        </authorList>
    </citation>
    <scope>NUCLEOTIDE SEQUENCE [LARGE SCALE GENOMIC DNA]</scope>
    <source>
        <strain evidence="8">ATCC 9175</strain>
    </source>
</reference>
<sequence length="191" mass="21528">MAFPAKFPSLNAMEMTDEARQTLVRVLRVAFPHENFPDSPYERTADKILVEADAETWFRVALIQGLQSLDQLSDKSFCSLNDDEALRVLRRVEGTEFFGFVRRTAALSLYDDEEVWEILGYQGPSFDLGGYVNRGFNDLDWLPEPRILYPEGEDLPELGPGAHLGPQTVNVADESTNQPSAEQAEMGEVKR</sequence>
<protein>
    <submittedName>
        <fullName evidence="2">Tat (Twin-arginine translocation) pathway signal sequence domain protein</fullName>
    </submittedName>
</protein>
<reference evidence="3 9" key="6">
    <citation type="submission" date="2017-12" db="EMBL/GenBank/DDBJ databases">
        <authorList>
            <person name="Levesque S."/>
        </authorList>
    </citation>
    <scope>NUCLEOTIDE SEQUENCE [LARGE SCALE GENOMIC DNA]</scope>
    <source>
        <strain evidence="3 9">SMQ-1420</strain>
    </source>
</reference>
<dbReference type="Proteomes" id="UP000282731">
    <property type="component" value="Chromosome"/>
</dbReference>
<evidence type="ECO:0000313" key="4">
    <source>
        <dbReference type="EMBL" id="PCC54981.1"/>
    </source>
</evidence>
<dbReference type="GeneID" id="60904654"/>
<dbReference type="EMBL" id="CP025334">
    <property type="protein sequence ID" value="AZT95766.1"/>
    <property type="molecule type" value="Genomic_DNA"/>
</dbReference>
<evidence type="ECO:0000313" key="8">
    <source>
        <dbReference type="Proteomes" id="UP000234525"/>
    </source>
</evidence>
<dbReference type="EMBL" id="NRHA01000006">
    <property type="protein sequence ID" value="PCC54981.1"/>
    <property type="molecule type" value="Genomic_DNA"/>
</dbReference>
<feature type="region of interest" description="Disordered" evidence="1">
    <location>
        <begin position="152"/>
        <end position="191"/>
    </location>
</feature>
<reference evidence="6" key="2">
    <citation type="submission" date="2016-09" db="EMBL/GenBank/DDBJ databases">
        <title>Complete Genome Sequence of Brevibacterium linens SMQ-1335.</title>
        <authorList>
            <person name="de Melo A.G."/>
            <person name="Labrie S.J."/>
            <person name="Dumaresq J."/>
            <person name="Roberts R.J."/>
            <person name="Tremblay D.M."/>
            <person name="Moineau S."/>
        </authorList>
    </citation>
    <scope>NUCLEOTIDE SEQUENCE [LARGE SCALE GENOMIC DNA]</scope>
    <source>
        <strain evidence="6">SMQ-1335</strain>
    </source>
</reference>
<dbReference type="KEGG" id="blin:BLSMQ_0230"/>
<accession>A0A2A3ZU06</accession>
<dbReference type="RefSeq" id="WP_069599237.1">
    <property type="nucleotide sequence ID" value="NZ_BJME01000017.1"/>
</dbReference>